<dbReference type="AlphaFoldDB" id="A0A7W7RHN7"/>
<dbReference type="RefSeq" id="WP_184579424.1">
    <property type="nucleotide sequence ID" value="NZ_JACHJT010000001.1"/>
</dbReference>
<keyword evidence="2" id="KW-0813">Transport</keyword>
<evidence type="ECO:0000313" key="2">
    <source>
        <dbReference type="EMBL" id="MBB4932163.1"/>
    </source>
</evidence>
<comment type="caution">
    <text evidence="2">The sequence shown here is derived from an EMBL/GenBank/DDBJ whole genome shotgun (WGS) entry which is preliminary data.</text>
</comment>
<dbReference type="Pfam" id="PF13416">
    <property type="entry name" value="SBP_bac_8"/>
    <property type="match status" value="1"/>
</dbReference>
<dbReference type="InterPro" id="IPR050490">
    <property type="entry name" value="Bact_solute-bd_prot1"/>
</dbReference>
<evidence type="ECO:0000256" key="1">
    <source>
        <dbReference type="SAM" id="MobiDB-lite"/>
    </source>
</evidence>
<feature type="region of interest" description="Disordered" evidence="1">
    <location>
        <begin position="423"/>
        <end position="446"/>
    </location>
</feature>
<proteinExistence type="predicted"/>
<dbReference type="InterPro" id="IPR006059">
    <property type="entry name" value="SBP"/>
</dbReference>
<dbReference type="Gene3D" id="3.40.190.10">
    <property type="entry name" value="Periplasmic binding protein-like II"/>
    <property type="match status" value="2"/>
</dbReference>
<dbReference type="PANTHER" id="PTHR43649:SF12">
    <property type="entry name" value="DIACETYLCHITOBIOSE BINDING PROTEIN DASA"/>
    <property type="match status" value="1"/>
</dbReference>
<accession>A0A7W7RHN7</accession>
<gene>
    <name evidence="2" type="ORF">F4561_002983</name>
</gene>
<dbReference type="SUPFAM" id="SSF53850">
    <property type="entry name" value="Periplasmic binding protein-like II"/>
    <property type="match status" value="1"/>
</dbReference>
<name>A0A7W7RHN7_9ACTN</name>
<keyword evidence="3" id="KW-1185">Reference proteome</keyword>
<evidence type="ECO:0000313" key="3">
    <source>
        <dbReference type="Proteomes" id="UP000523007"/>
    </source>
</evidence>
<reference evidence="2 3" key="1">
    <citation type="submission" date="2020-08" db="EMBL/GenBank/DDBJ databases">
        <title>Sequencing the genomes of 1000 actinobacteria strains.</title>
        <authorList>
            <person name="Klenk H.-P."/>
        </authorList>
    </citation>
    <scope>NUCLEOTIDE SEQUENCE [LARGE SCALE GENOMIC DNA]</scope>
    <source>
        <strain evidence="2 3">DSM 102030</strain>
    </source>
</reference>
<keyword evidence="2" id="KW-0762">Sugar transport</keyword>
<protein>
    <submittedName>
        <fullName evidence="2">Multiple sugar transport system substrate-binding protein</fullName>
    </submittedName>
</protein>
<organism evidence="2 3">
    <name type="scientific">Lipingzhangella halophila</name>
    <dbReference type="NCBI Taxonomy" id="1783352"/>
    <lineage>
        <taxon>Bacteria</taxon>
        <taxon>Bacillati</taxon>
        <taxon>Actinomycetota</taxon>
        <taxon>Actinomycetes</taxon>
        <taxon>Streptosporangiales</taxon>
        <taxon>Nocardiopsidaceae</taxon>
        <taxon>Lipingzhangella</taxon>
    </lineage>
</organism>
<dbReference type="Proteomes" id="UP000523007">
    <property type="component" value="Unassembled WGS sequence"/>
</dbReference>
<sequence>MRPESPRGPMGRRRPSRRATASLYSRPMAALAAAAAVAVTAAGCGSGDDGDVELRFSWWGHDERHAVTQEVIDLFEEKNPGITVEGEPTDWDSYWDRLATSSSAQDAPDIIQHDEQYLRDYAGREALLDLDEVSDQLDVSEVDELVVDTGELEGGRYAVPTGVNAFVIVADPQAFDEAGVEMPDDTTWTWDDYVDTAIEISEESGGDIVGAQNNSFNTAGFEIFARQNGESLYTEDGGLGFSAETMERWWEYTVQLQDGGGEPGPGDSIERDADGPDRSVLATNDGAMAGFWTNQVGDLTAAADRELEILRFPGETEFEQAGTFYKPAMHWTVSADTEHPEEAAMFVDFLVNDTEAGELMQADRGLPANTTVREEISGDLPDADVKSAEFLADIEDDVRPSDPSPPQGAGEVVDIVKRINEDILHGDTTPDDAASRFIEESEAAIE</sequence>
<dbReference type="PANTHER" id="PTHR43649">
    <property type="entry name" value="ARABINOSE-BINDING PROTEIN-RELATED"/>
    <property type="match status" value="1"/>
</dbReference>
<feature type="region of interest" description="Disordered" evidence="1">
    <location>
        <begin position="256"/>
        <end position="276"/>
    </location>
</feature>
<dbReference type="EMBL" id="JACHJT010000001">
    <property type="protein sequence ID" value="MBB4932163.1"/>
    <property type="molecule type" value="Genomic_DNA"/>
</dbReference>